<dbReference type="GO" id="GO:0004553">
    <property type="term" value="F:hydrolase activity, hydrolyzing O-glycosyl compounds"/>
    <property type="evidence" value="ECO:0007669"/>
    <property type="project" value="InterPro"/>
</dbReference>
<dbReference type="Pfam" id="PF00963">
    <property type="entry name" value="Cohesin"/>
    <property type="match status" value="1"/>
</dbReference>
<dbReference type="Pfam" id="PF00404">
    <property type="entry name" value="Dockerin_1"/>
    <property type="match status" value="1"/>
</dbReference>
<dbReference type="InterPro" id="IPR002102">
    <property type="entry name" value="Cohesin_dom"/>
</dbReference>
<evidence type="ECO:0000313" key="2">
    <source>
        <dbReference type="EMBL" id="QNO48524.1"/>
    </source>
</evidence>
<dbReference type="Gene3D" id="1.10.1330.10">
    <property type="entry name" value="Dockerin domain"/>
    <property type="match status" value="1"/>
</dbReference>
<protein>
    <recommendedName>
        <fullName evidence="1">Dockerin domain-containing protein</fullName>
    </recommendedName>
</protein>
<sequence length="564" mass="59341">MTKLIQLTCLSILVLIPISLVAASETTIDIDDYSVELGDTITAPIQINDTVMLGGCEIHFTYDPTVVHVTEVLQGDLRFSFMSNVNNGSGWMRANALDTEGLSGNVTFAYIDLTAVGDDGDASPLNITSINLFDINYDEISYTVNNGSFAIISVNDTTSPVIHSVVLDPTVVAPNGSIDVIVTATDASGIASVTADGVSLADAGSDTWDGTVTAAGAPGTYNVTVVATDASNNSNVATDNGTTYEVRLPVTLSIEDVVVGPGEDKTVPIMVFDAVNMSVCEINFTYDPTVVRMTDVIGGDLRYSFKFNVNNGSGWMRANALDVDGLSGNVTFAYVTLAAVGNKSAVSEMEFEDSRLLDVSFKEIVHIRRNGTFSIQENVPPEVTHVSGTPDTILYDNGRPRTPGTNISLLSAYMTDTDGSITTVTINLSSIGGSPAQPMEHVSGDLWAVTTNATEVAVAINAPDFTHQLTINATDNAGGINDSVSIELNVLKRGDVNGDGLVDEMDVDYISNYVAGLEPEALSPPVVLVGDVAGEAGDPIGDGVVDMLDALYIAKYTSGRAEEP</sequence>
<dbReference type="AlphaFoldDB" id="A0A7G9YKJ0"/>
<proteinExistence type="predicted"/>
<dbReference type="PROSITE" id="PS51766">
    <property type="entry name" value="DOCKERIN"/>
    <property type="match status" value="1"/>
</dbReference>
<accession>A0A7G9YKJ0</accession>
<name>A0A7G9YKJ0_9EURY</name>
<evidence type="ECO:0000259" key="1">
    <source>
        <dbReference type="PROSITE" id="PS51766"/>
    </source>
</evidence>
<dbReference type="GO" id="GO:0030246">
    <property type="term" value="F:carbohydrate binding"/>
    <property type="evidence" value="ECO:0007669"/>
    <property type="project" value="InterPro"/>
</dbReference>
<dbReference type="InterPro" id="IPR008965">
    <property type="entry name" value="CBM2/CBM3_carb-bd_dom_sf"/>
</dbReference>
<dbReference type="Gene3D" id="2.60.40.680">
    <property type="match status" value="2"/>
</dbReference>
<dbReference type="CDD" id="cd08547">
    <property type="entry name" value="Type_II_cohesin"/>
    <property type="match status" value="2"/>
</dbReference>
<feature type="domain" description="Dockerin" evidence="1">
    <location>
        <begin position="489"/>
        <end position="564"/>
    </location>
</feature>
<dbReference type="Gene3D" id="2.60.40.10">
    <property type="entry name" value="Immunoglobulins"/>
    <property type="match status" value="2"/>
</dbReference>
<dbReference type="GO" id="GO:0000272">
    <property type="term" value="P:polysaccharide catabolic process"/>
    <property type="evidence" value="ECO:0007669"/>
    <property type="project" value="InterPro"/>
</dbReference>
<gene>
    <name evidence="2" type="ORF">NKHFGJIK_00002</name>
</gene>
<dbReference type="EMBL" id="MT631353">
    <property type="protein sequence ID" value="QNO48524.1"/>
    <property type="molecule type" value="Genomic_DNA"/>
</dbReference>
<dbReference type="SUPFAM" id="SSF49384">
    <property type="entry name" value="Carbohydrate-binding domain"/>
    <property type="match status" value="2"/>
</dbReference>
<organism evidence="2">
    <name type="scientific">Candidatus Methanogaster sp. ANME-2c ERB4</name>
    <dbReference type="NCBI Taxonomy" id="2759911"/>
    <lineage>
        <taxon>Archaea</taxon>
        <taxon>Methanobacteriati</taxon>
        <taxon>Methanobacteriota</taxon>
        <taxon>Stenosarchaea group</taxon>
        <taxon>Methanomicrobia</taxon>
        <taxon>Methanosarcinales</taxon>
        <taxon>ANME-2 cluster</taxon>
        <taxon>Candidatus Methanogasteraceae</taxon>
        <taxon>Candidatus Methanogaster</taxon>
    </lineage>
</organism>
<dbReference type="InterPro" id="IPR002105">
    <property type="entry name" value="Dockerin_1_rpt"/>
</dbReference>
<dbReference type="InterPro" id="IPR036439">
    <property type="entry name" value="Dockerin_dom_sf"/>
</dbReference>
<dbReference type="InterPro" id="IPR016134">
    <property type="entry name" value="Dockerin_dom"/>
</dbReference>
<dbReference type="SUPFAM" id="SSF63446">
    <property type="entry name" value="Type I dockerin domain"/>
    <property type="match status" value="1"/>
</dbReference>
<dbReference type="CDD" id="cd14256">
    <property type="entry name" value="Dockerin_I"/>
    <property type="match status" value="1"/>
</dbReference>
<reference evidence="2" key="1">
    <citation type="submission" date="2020-06" db="EMBL/GenBank/DDBJ databases">
        <title>Unique genomic features of the anaerobic methanotrophic archaea.</title>
        <authorList>
            <person name="Chadwick G.L."/>
            <person name="Skennerton C.T."/>
            <person name="Laso-Perez R."/>
            <person name="Leu A.O."/>
            <person name="Speth D.R."/>
            <person name="Yu H."/>
            <person name="Morgan-Lang C."/>
            <person name="Hatzenpichler R."/>
            <person name="Goudeau D."/>
            <person name="Malmstrom R."/>
            <person name="Brazelton W.J."/>
            <person name="Woyke T."/>
            <person name="Hallam S.J."/>
            <person name="Tyson G.W."/>
            <person name="Wegener G."/>
            <person name="Boetius A."/>
            <person name="Orphan V."/>
        </authorList>
    </citation>
    <scope>NUCLEOTIDE SEQUENCE</scope>
</reference>
<dbReference type="InterPro" id="IPR013783">
    <property type="entry name" value="Ig-like_fold"/>
</dbReference>